<dbReference type="GeneID" id="93610568"/>
<dbReference type="RefSeq" id="XP_067514288.1">
    <property type="nucleotide sequence ID" value="XM_067658187.1"/>
</dbReference>
<dbReference type="AlphaFoldDB" id="I1BRR2"/>
<gene>
    <name evidence="1" type="ORF">RO3G_03597</name>
</gene>
<keyword evidence="2" id="KW-1185">Reference proteome</keyword>
<dbReference type="Proteomes" id="UP000009138">
    <property type="component" value="Unassembled WGS sequence"/>
</dbReference>
<name>I1BRR2_RHIO9</name>
<evidence type="ECO:0008006" key="3">
    <source>
        <dbReference type="Google" id="ProtNLM"/>
    </source>
</evidence>
<protein>
    <recommendedName>
        <fullName evidence="3">Ty3 transposon capsid-like protein domain-containing protein</fullName>
    </recommendedName>
</protein>
<dbReference type="VEuPathDB" id="FungiDB:RO3G_03597"/>
<dbReference type="OrthoDB" id="2261052at2759"/>
<accession>I1BRR2</accession>
<evidence type="ECO:0000313" key="2">
    <source>
        <dbReference type="Proteomes" id="UP000009138"/>
    </source>
</evidence>
<evidence type="ECO:0000313" key="1">
    <source>
        <dbReference type="EMBL" id="EIE78892.1"/>
    </source>
</evidence>
<proteinExistence type="predicted"/>
<dbReference type="STRING" id="246409.I1BRR2"/>
<organism evidence="1 2">
    <name type="scientific">Rhizopus delemar (strain RA 99-880 / ATCC MYA-4621 / FGSC 9543 / NRRL 43880)</name>
    <name type="common">Mucormycosis agent</name>
    <name type="synonym">Rhizopus arrhizus var. delemar</name>
    <dbReference type="NCBI Taxonomy" id="246409"/>
    <lineage>
        <taxon>Eukaryota</taxon>
        <taxon>Fungi</taxon>
        <taxon>Fungi incertae sedis</taxon>
        <taxon>Mucoromycota</taxon>
        <taxon>Mucoromycotina</taxon>
        <taxon>Mucoromycetes</taxon>
        <taxon>Mucorales</taxon>
        <taxon>Mucorineae</taxon>
        <taxon>Rhizopodaceae</taxon>
        <taxon>Rhizopus</taxon>
    </lineage>
</organism>
<sequence>MSGGRTAPPKSITEFSQYLAHEKAKTIPIEPYQLGNSLRVWIIQFEQQATVHGIEDFNIVATQLSRYLPVVIQQWIPTLPVNVRTNYSLLREALLNRFAMAEEEENRILLRQLKQSMKYTSFERANSVQSYGNTDITVDPIYW</sequence>
<reference evidence="1 2" key="1">
    <citation type="journal article" date="2009" name="PLoS Genet.">
        <title>Genomic analysis of the basal lineage fungus Rhizopus oryzae reveals a whole-genome duplication.</title>
        <authorList>
            <person name="Ma L.-J."/>
            <person name="Ibrahim A.S."/>
            <person name="Skory C."/>
            <person name="Grabherr M.G."/>
            <person name="Burger G."/>
            <person name="Butler M."/>
            <person name="Elias M."/>
            <person name="Idnurm A."/>
            <person name="Lang B.F."/>
            <person name="Sone T."/>
            <person name="Abe A."/>
            <person name="Calvo S.E."/>
            <person name="Corrochano L.M."/>
            <person name="Engels R."/>
            <person name="Fu J."/>
            <person name="Hansberg W."/>
            <person name="Kim J.-M."/>
            <person name="Kodira C.D."/>
            <person name="Koehrsen M.J."/>
            <person name="Liu B."/>
            <person name="Miranda-Saavedra D."/>
            <person name="O'Leary S."/>
            <person name="Ortiz-Castellanos L."/>
            <person name="Poulter R."/>
            <person name="Rodriguez-Romero J."/>
            <person name="Ruiz-Herrera J."/>
            <person name="Shen Y.-Q."/>
            <person name="Zeng Q."/>
            <person name="Galagan J."/>
            <person name="Birren B.W."/>
            <person name="Cuomo C.A."/>
            <person name="Wickes B.L."/>
        </authorList>
    </citation>
    <scope>NUCLEOTIDE SEQUENCE [LARGE SCALE GENOMIC DNA]</scope>
    <source>
        <strain evidence="2">RA 99-880 / ATCC MYA-4621 / FGSC 9543 / NRRL 43880</strain>
    </source>
</reference>
<dbReference type="EMBL" id="CH476733">
    <property type="protein sequence ID" value="EIE78892.1"/>
    <property type="molecule type" value="Genomic_DNA"/>
</dbReference>
<dbReference type="InParanoid" id="I1BRR2"/>